<name>A0A921S4W7_SORBI</name>
<evidence type="ECO:0000256" key="1">
    <source>
        <dbReference type="ARBA" id="ARBA00022574"/>
    </source>
</evidence>
<evidence type="ECO:0000256" key="3">
    <source>
        <dbReference type="PROSITE-ProRule" id="PRU00221"/>
    </source>
</evidence>
<dbReference type="InterPro" id="IPR036322">
    <property type="entry name" value="WD40_repeat_dom_sf"/>
</dbReference>
<dbReference type="SUPFAM" id="SSF50978">
    <property type="entry name" value="WD40 repeat-like"/>
    <property type="match status" value="1"/>
</dbReference>
<reference evidence="4" key="1">
    <citation type="journal article" date="2019" name="BMC Genomics">
        <title>A new reference genome for Sorghum bicolor reveals high levels of sequence similarity between sweet and grain genotypes: implications for the genetics of sugar metabolism.</title>
        <authorList>
            <person name="Cooper E.A."/>
            <person name="Brenton Z.W."/>
            <person name="Flinn B.S."/>
            <person name="Jenkins J."/>
            <person name="Shu S."/>
            <person name="Flowers D."/>
            <person name="Luo F."/>
            <person name="Wang Y."/>
            <person name="Xia P."/>
            <person name="Barry K."/>
            <person name="Daum C."/>
            <person name="Lipzen A."/>
            <person name="Yoshinaga Y."/>
            <person name="Schmutz J."/>
            <person name="Saski C."/>
            <person name="Vermerris W."/>
            <person name="Kresovich S."/>
        </authorList>
    </citation>
    <scope>NUCLEOTIDE SEQUENCE</scope>
</reference>
<dbReference type="PANTHER" id="PTHR15574:SF65">
    <property type="entry name" value="TRANSDUCIN_WD40 REPEAT-LIKE SUPERFAMILY PROTEIN"/>
    <property type="match status" value="1"/>
</dbReference>
<feature type="repeat" description="WD" evidence="3">
    <location>
        <begin position="351"/>
        <end position="392"/>
    </location>
</feature>
<dbReference type="EMBL" id="CM027680">
    <property type="protein sequence ID" value="KAG0551586.1"/>
    <property type="molecule type" value="Genomic_DNA"/>
</dbReference>
<dbReference type="InterPro" id="IPR001680">
    <property type="entry name" value="WD40_rpt"/>
</dbReference>
<evidence type="ECO:0000313" key="4">
    <source>
        <dbReference type="EMBL" id="KAG0551586.1"/>
    </source>
</evidence>
<proteinExistence type="predicted"/>
<dbReference type="PROSITE" id="PS50082">
    <property type="entry name" value="WD_REPEATS_2"/>
    <property type="match status" value="2"/>
</dbReference>
<dbReference type="Gene3D" id="2.130.10.10">
    <property type="entry name" value="YVTN repeat-like/Quinoprotein amine dehydrogenase"/>
    <property type="match status" value="3"/>
</dbReference>
<dbReference type="InterPro" id="IPR045151">
    <property type="entry name" value="DCAF8"/>
</dbReference>
<gene>
    <name evidence="4" type="ORF">BDA96_01G435900</name>
</gene>
<dbReference type="PROSITE" id="PS50294">
    <property type="entry name" value="WD_REPEATS_REGION"/>
    <property type="match status" value="1"/>
</dbReference>
<sequence>MAAAFEAAGGRKGSCFLEVGRREIGSSFPRASSRRISGSEHIVLRMSQYGKLRGHEGCVNTVSFNPAGDLLVSGSDDTNIILWDWLSKTKKLVYPSGHQGNVFHARVMPFTDDSTIVTVAADGQVRVGQLKEGGEVTTKLVGEHDSRVHKMAIEPGSPYIFYSCGEDGLVQHFDLRSDSATKLFTCYSFFNDRRRVRLNSIAIDPQKPYYFSICGSDEYVRLYDMRRFQLDDSRNINQPVDTFCPKHLIKGGKVHITSIAYSYAREILVSYNDELIYLFQQNMGLGPNPVSVEPEFINMLDQPQVYSGHRNFRTVKGVSFFGPHDEYVVSGSDCGNVFIWRKKGGELMRMMNGDTSVVNCIEPHPHFPFMATSGIDKTVKLWTPASKKLMSLPKNANQIIASNERGREIDASRAGVTLSSDVVMHVLRLHRRQSGLHMENESTSADLSSDDDEAFYIGSGDAVRSRRENSDPRECIVT</sequence>
<evidence type="ECO:0000256" key="2">
    <source>
        <dbReference type="ARBA" id="ARBA00022737"/>
    </source>
</evidence>
<dbReference type="InterPro" id="IPR015943">
    <property type="entry name" value="WD40/YVTN_repeat-like_dom_sf"/>
</dbReference>
<dbReference type="Proteomes" id="UP000807115">
    <property type="component" value="Chromosome 1"/>
</dbReference>
<organism evidence="4 5">
    <name type="scientific">Sorghum bicolor</name>
    <name type="common">Sorghum</name>
    <name type="synonym">Sorghum vulgare</name>
    <dbReference type="NCBI Taxonomy" id="4558"/>
    <lineage>
        <taxon>Eukaryota</taxon>
        <taxon>Viridiplantae</taxon>
        <taxon>Streptophyta</taxon>
        <taxon>Embryophyta</taxon>
        <taxon>Tracheophyta</taxon>
        <taxon>Spermatophyta</taxon>
        <taxon>Magnoliopsida</taxon>
        <taxon>Liliopsida</taxon>
        <taxon>Poales</taxon>
        <taxon>Poaceae</taxon>
        <taxon>PACMAD clade</taxon>
        <taxon>Panicoideae</taxon>
        <taxon>Andropogonodae</taxon>
        <taxon>Andropogoneae</taxon>
        <taxon>Sorghinae</taxon>
        <taxon>Sorghum</taxon>
    </lineage>
</organism>
<dbReference type="SMART" id="SM00320">
    <property type="entry name" value="WD40"/>
    <property type="match status" value="7"/>
</dbReference>
<evidence type="ECO:0000313" key="5">
    <source>
        <dbReference type="Proteomes" id="UP000807115"/>
    </source>
</evidence>
<dbReference type="AlphaFoldDB" id="A0A921S4W7"/>
<comment type="caution">
    <text evidence="4">The sequence shown here is derived from an EMBL/GenBank/DDBJ whole genome shotgun (WGS) entry which is preliminary data.</text>
</comment>
<dbReference type="PANTHER" id="PTHR15574">
    <property type="entry name" value="WD REPEAT DOMAIN-CONTAINING FAMILY"/>
    <property type="match status" value="1"/>
</dbReference>
<reference evidence="4" key="2">
    <citation type="submission" date="2020-10" db="EMBL/GenBank/DDBJ databases">
        <authorList>
            <person name="Cooper E.A."/>
            <person name="Brenton Z.W."/>
            <person name="Flinn B.S."/>
            <person name="Jenkins J."/>
            <person name="Shu S."/>
            <person name="Flowers D."/>
            <person name="Luo F."/>
            <person name="Wang Y."/>
            <person name="Xia P."/>
            <person name="Barry K."/>
            <person name="Daum C."/>
            <person name="Lipzen A."/>
            <person name="Yoshinaga Y."/>
            <person name="Schmutz J."/>
            <person name="Saski C."/>
            <person name="Vermerris W."/>
            <person name="Kresovich S."/>
        </authorList>
    </citation>
    <scope>NUCLEOTIDE SEQUENCE</scope>
</reference>
<keyword evidence="1 3" id="KW-0853">WD repeat</keyword>
<dbReference type="Pfam" id="PF00400">
    <property type="entry name" value="WD40"/>
    <property type="match status" value="3"/>
</dbReference>
<keyword evidence="2" id="KW-0677">Repeat</keyword>
<feature type="repeat" description="WD" evidence="3">
    <location>
        <begin position="52"/>
        <end position="84"/>
    </location>
</feature>
<accession>A0A921S4W7</accession>
<protein>
    <submittedName>
        <fullName evidence="4">Uncharacterized protein</fullName>
    </submittedName>
</protein>